<reference evidence="2 3" key="1">
    <citation type="journal article" date="2010" name="J. Bacteriol.">
        <title>Complete genome sequence of "Candidatus Puniceispirillum marinum" IMCC1322, a representative of the SAR116 clade in the Alphaproteobacteria.</title>
        <authorList>
            <person name="Oh H.M."/>
            <person name="Kwon K.K."/>
            <person name="Kang I."/>
            <person name="Kang S.G."/>
            <person name="Lee J.H."/>
            <person name="Kim S.J."/>
            <person name="Cho J.C."/>
        </authorList>
    </citation>
    <scope>NUCLEOTIDE SEQUENCE [LARGE SCALE GENOMIC DNA]</scope>
    <source>
        <strain evidence="2 3">IMCC1322</strain>
    </source>
</reference>
<evidence type="ECO:0000313" key="3">
    <source>
        <dbReference type="Proteomes" id="UP000007460"/>
    </source>
</evidence>
<comment type="similarity">
    <text evidence="1">Belongs to the BolA/IbaG family.</text>
</comment>
<gene>
    <name evidence="2" type="ordered locus">SAR116_1909</name>
</gene>
<dbReference type="PIRSF" id="PIRSF003113">
    <property type="entry name" value="BolA"/>
    <property type="match status" value="1"/>
</dbReference>
<dbReference type="AlphaFoldDB" id="D5BMV9"/>
<accession>D5BMV9</accession>
<dbReference type="InterPro" id="IPR002634">
    <property type="entry name" value="BolA"/>
</dbReference>
<keyword evidence="3" id="KW-1185">Reference proteome</keyword>
<dbReference type="STRING" id="488538.SAR116_1909"/>
<name>D5BMV9_PUNMI</name>
<proteinExistence type="inferred from homology"/>
<dbReference type="SUPFAM" id="SSF82657">
    <property type="entry name" value="BolA-like"/>
    <property type="match status" value="1"/>
</dbReference>
<protein>
    <submittedName>
        <fullName evidence="2">BolA family protein</fullName>
    </submittedName>
</protein>
<dbReference type="InterPro" id="IPR036065">
    <property type="entry name" value="BolA-like_sf"/>
</dbReference>
<dbReference type="EMBL" id="CP001751">
    <property type="protein sequence ID" value="ADE40152.1"/>
    <property type="molecule type" value="Genomic_DNA"/>
</dbReference>
<dbReference type="HOGENOM" id="CLU_109462_2_1_5"/>
<evidence type="ECO:0000256" key="1">
    <source>
        <dbReference type="RuleBase" id="RU003860"/>
    </source>
</evidence>
<dbReference type="Gene3D" id="3.30.300.90">
    <property type="entry name" value="BolA-like"/>
    <property type="match status" value="1"/>
</dbReference>
<dbReference type="PANTHER" id="PTHR46230">
    <property type="match status" value="1"/>
</dbReference>
<dbReference type="RefSeq" id="WP_013046779.1">
    <property type="nucleotide sequence ID" value="NC_014010.1"/>
</dbReference>
<dbReference type="eggNOG" id="COG0271">
    <property type="taxonomic scope" value="Bacteria"/>
</dbReference>
<dbReference type="KEGG" id="apb:SAR116_1909"/>
<evidence type="ECO:0000313" key="2">
    <source>
        <dbReference type="EMBL" id="ADE40152.1"/>
    </source>
</evidence>
<organism evidence="2 3">
    <name type="scientific">Puniceispirillum marinum (strain IMCC1322)</name>
    <dbReference type="NCBI Taxonomy" id="488538"/>
    <lineage>
        <taxon>Bacteria</taxon>
        <taxon>Pseudomonadati</taxon>
        <taxon>Pseudomonadota</taxon>
        <taxon>Alphaproteobacteria</taxon>
        <taxon>Candidatus Puniceispirillales</taxon>
        <taxon>Candidatus Puniceispirillaceae</taxon>
        <taxon>Candidatus Puniceispirillum</taxon>
    </lineage>
</organism>
<dbReference type="OrthoDB" id="9811118at2"/>
<sequence length="86" mass="9444">MTKAEAIAAKLKTALQTDFIEVLDVSHEHAGHGGWREGGETHFKLTITSPQFNGKSRVQQHRMVNNLLADELANGIHALEMHLSAS</sequence>
<dbReference type="Proteomes" id="UP000007460">
    <property type="component" value="Chromosome"/>
</dbReference>
<dbReference type="Pfam" id="PF01722">
    <property type="entry name" value="BolA"/>
    <property type="match status" value="1"/>
</dbReference>
<dbReference type="GO" id="GO:0016226">
    <property type="term" value="P:iron-sulfur cluster assembly"/>
    <property type="evidence" value="ECO:0007669"/>
    <property type="project" value="TreeGrafter"/>
</dbReference>
<dbReference type="PANTHER" id="PTHR46230:SF6">
    <property type="entry name" value="PROTEIN BOLA1, CHLOROPLASTIC"/>
    <property type="match status" value="1"/>
</dbReference>